<dbReference type="PANTHER" id="PTHR34293">
    <property type="entry name" value="HTH-TYPE TRANSCRIPTIONAL REGULATOR TRMBL2"/>
    <property type="match status" value="1"/>
</dbReference>
<dbReference type="SUPFAM" id="SSF46894">
    <property type="entry name" value="C-terminal effector domain of the bipartite response regulators"/>
    <property type="match status" value="1"/>
</dbReference>
<dbReference type="InterPro" id="IPR036388">
    <property type="entry name" value="WH-like_DNA-bd_sf"/>
</dbReference>
<reference evidence="2" key="1">
    <citation type="journal article" date="2019" name="Int. J. Syst. Evol. Microbiol.">
        <title>The Global Catalogue of Microorganisms (GCM) 10K type strain sequencing project: providing services to taxonomists for standard genome sequencing and annotation.</title>
        <authorList>
            <consortium name="The Broad Institute Genomics Platform"/>
            <consortium name="The Broad Institute Genome Sequencing Center for Infectious Disease"/>
            <person name="Wu L."/>
            <person name="Ma J."/>
        </authorList>
    </citation>
    <scope>NUCLEOTIDE SEQUENCE [LARGE SCALE GENOMIC DNA]</scope>
    <source>
        <strain evidence="2">JCM 6835</strain>
    </source>
</reference>
<dbReference type="RefSeq" id="WP_346148547.1">
    <property type="nucleotide sequence ID" value="NZ_BAAATE010000009.1"/>
</dbReference>
<dbReference type="EMBL" id="BAAATE010000009">
    <property type="protein sequence ID" value="GAA2664944.1"/>
    <property type="molecule type" value="Genomic_DNA"/>
</dbReference>
<dbReference type="InterPro" id="IPR016032">
    <property type="entry name" value="Sig_transdc_resp-reg_C-effctor"/>
</dbReference>
<proteinExistence type="predicted"/>
<evidence type="ECO:0000313" key="2">
    <source>
        <dbReference type="Proteomes" id="UP001501666"/>
    </source>
</evidence>
<keyword evidence="2" id="KW-1185">Reference proteome</keyword>
<dbReference type="PANTHER" id="PTHR34293:SF1">
    <property type="entry name" value="HTH-TYPE TRANSCRIPTIONAL REGULATOR TRMBL2"/>
    <property type="match status" value="1"/>
</dbReference>
<name>A0ABP6EIA9_9ACTN</name>
<dbReference type="InterPro" id="IPR051797">
    <property type="entry name" value="TrmB-like"/>
</dbReference>
<sequence length="337" mass="37653">MRGHAMSVLGLTGDEEDVYRYFLRHPRTPAHEIHGVFSFGEERATRVISRLRDLRLLHGDDESTWATEPCVAVPRLVEEQLEAMHRTMRQLTNPWPILRSLQRDRQVPVPQPSGTAGGAGATLRRLEDLREVRAHIDELAFGVQEEVLVAEPYDALSPEGMAHGRPIDVRCLRRGVRIRNLVRASALEDPASLSHLRDLHADGAQIRVADELSELVLVYDRHTALLPIDLHDTARGALRIEESTLVGSVISLFERMWAAAADFAELTAPGAGQLPLLSEAQQRVLTFMCTVSKDEVGAQRAGMSLRTYRRHIADLLRMLDAGNRAQAALMARERGWV</sequence>
<evidence type="ECO:0000313" key="1">
    <source>
        <dbReference type="EMBL" id="GAA2664944.1"/>
    </source>
</evidence>
<comment type="caution">
    <text evidence="1">The sequence shown here is derived from an EMBL/GenBank/DDBJ whole genome shotgun (WGS) entry which is preliminary data.</text>
</comment>
<accession>A0ABP6EIA9</accession>
<gene>
    <name evidence="1" type="ORF">GCM10010412_040840</name>
</gene>
<organism evidence="1 2">
    <name type="scientific">Nonomuraea recticatena</name>
    <dbReference type="NCBI Taxonomy" id="46178"/>
    <lineage>
        <taxon>Bacteria</taxon>
        <taxon>Bacillati</taxon>
        <taxon>Actinomycetota</taxon>
        <taxon>Actinomycetes</taxon>
        <taxon>Streptosporangiales</taxon>
        <taxon>Streptosporangiaceae</taxon>
        <taxon>Nonomuraea</taxon>
    </lineage>
</organism>
<evidence type="ECO:0008006" key="3">
    <source>
        <dbReference type="Google" id="ProtNLM"/>
    </source>
</evidence>
<protein>
    <recommendedName>
        <fullName evidence="3">Helix-turn-helix transcriptional regulator</fullName>
    </recommendedName>
</protein>
<dbReference type="Gene3D" id="1.10.10.10">
    <property type="entry name" value="Winged helix-like DNA-binding domain superfamily/Winged helix DNA-binding domain"/>
    <property type="match status" value="1"/>
</dbReference>
<dbReference type="Proteomes" id="UP001501666">
    <property type="component" value="Unassembled WGS sequence"/>
</dbReference>